<evidence type="ECO:0000259" key="13">
    <source>
        <dbReference type="PROSITE" id="PS50109"/>
    </source>
</evidence>
<feature type="domain" description="Histidine kinase" evidence="13">
    <location>
        <begin position="482"/>
        <end position="590"/>
    </location>
</feature>
<keyword evidence="9" id="KW-0067">ATP-binding</keyword>
<dbReference type="GO" id="GO:0004673">
    <property type="term" value="F:protein histidine kinase activity"/>
    <property type="evidence" value="ECO:0007669"/>
    <property type="project" value="UniProtKB-EC"/>
</dbReference>
<evidence type="ECO:0000256" key="12">
    <source>
        <dbReference type="SAM" id="Phobius"/>
    </source>
</evidence>
<dbReference type="SMART" id="SM00387">
    <property type="entry name" value="HATPase_c"/>
    <property type="match status" value="1"/>
</dbReference>
<name>A0ABV5ANP3_9BACL</name>
<dbReference type="PANTHER" id="PTHR34220:SF7">
    <property type="entry name" value="SENSOR HISTIDINE KINASE YPDA"/>
    <property type="match status" value="1"/>
</dbReference>
<sequence length="603" mass="67874">MLKDFSRRFIHPVQRSIRSKLIITMVLFAVLPIIAITALAAENSRASMESEVIDTNLSNMKWTDIYLGEQFSQLNNLIYTIQVSPGLSEYLSNREEDSLSNRLAEQRKIFEILNSVYYSAGNHVVGISLYVHETSTLFRINSMQNDVQTLPAPPVVYDDFARQNKDFIIDTTANDPAKFRLIRSINRFENQERLGSITLEIRWSAFNQTLELLGGMDKKGVLIAGSDGKEMYTPSNESALSGEAAEHLAALGPGPGYFRTAQEYVFYNTVDPIGLRLVKVIPKRDIDQSAISTMTYGLLVGAVSAALSVLLAVFVAWRTARPIVKLAKSMRGIDLIDERKELPASSGRTDEIGLLENNLHDMAVRIRSYIQNEYKINLEKRTAELKALQSQINPHFLQNTLQLIGGMIYARKPEESYEIIRSLSEMFRYIVREPDHLASLQAELNHLQYYMHIQQKRFSGRLHYTLEVQDEALQSELPKLSLQPIVENAFAHGLEFRQEDWKLDVSIKRSGAGVLIRIRDNGAGMNPERLSELRSKLAAGTDSHWASGKSIGLINVAARIRMHFGPMYGISLNSEQGKGTDVCIRIPWESGGWQIDDQSAFGG</sequence>
<evidence type="ECO:0000256" key="1">
    <source>
        <dbReference type="ARBA" id="ARBA00000085"/>
    </source>
</evidence>
<comment type="subcellular location">
    <subcellularLocation>
        <location evidence="2">Cell membrane</location>
        <topology evidence="2">Multi-pass membrane protein</topology>
    </subcellularLocation>
</comment>
<dbReference type="EC" id="2.7.13.3" evidence="3"/>
<feature type="transmembrane region" description="Helical" evidence="12">
    <location>
        <begin position="296"/>
        <end position="317"/>
    </location>
</feature>
<feature type="transmembrane region" description="Helical" evidence="12">
    <location>
        <begin position="21"/>
        <end position="41"/>
    </location>
</feature>
<keyword evidence="11 12" id="KW-0472">Membrane</keyword>
<dbReference type="Pfam" id="PF02518">
    <property type="entry name" value="HATPase_c"/>
    <property type="match status" value="1"/>
</dbReference>
<evidence type="ECO:0000256" key="9">
    <source>
        <dbReference type="ARBA" id="ARBA00022840"/>
    </source>
</evidence>
<dbReference type="SUPFAM" id="SSF55874">
    <property type="entry name" value="ATPase domain of HSP90 chaperone/DNA topoisomerase II/histidine kinase"/>
    <property type="match status" value="1"/>
</dbReference>
<keyword evidence="8 15" id="KW-0418">Kinase</keyword>
<keyword evidence="6 15" id="KW-0808">Transferase</keyword>
<keyword evidence="4" id="KW-1003">Cell membrane</keyword>
<dbReference type="InterPro" id="IPR050640">
    <property type="entry name" value="Bact_2-comp_sensor_kinase"/>
</dbReference>
<keyword evidence="12" id="KW-1133">Transmembrane helix</keyword>
<evidence type="ECO:0000256" key="2">
    <source>
        <dbReference type="ARBA" id="ARBA00004651"/>
    </source>
</evidence>
<evidence type="ECO:0000256" key="7">
    <source>
        <dbReference type="ARBA" id="ARBA00022741"/>
    </source>
</evidence>
<accession>A0ABV5ANP3</accession>
<dbReference type="Proteomes" id="UP001580346">
    <property type="component" value="Unassembled WGS sequence"/>
</dbReference>
<dbReference type="PROSITE" id="PS50885">
    <property type="entry name" value="HAMP"/>
    <property type="match status" value="1"/>
</dbReference>
<dbReference type="InterPro" id="IPR003660">
    <property type="entry name" value="HAMP_dom"/>
</dbReference>
<evidence type="ECO:0000313" key="15">
    <source>
        <dbReference type="EMBL" id="MFB5265815.1"/>
    </source>
</evidence>
<evidence type="ECO:0000313" key="16">
    <source>
        <dbReference type="Proteomes" id="UP001580346"/>
    </source>
</evidence>
<dbReference type="RefSeq" id="WP_375353361.1">
    <property type="nucleotide sequence ID" value="NZ_JBHHMI010000002.1"/>
</dbReference>
<dbReference type="EMBL" id="JBHHMI010000002">
    <property type="protein sequence ID" value="MFB5265815.1"/>
    <property type="molecule type" value="Genomic_DNA"/>
</dbReference>
<dbReference type="InterPro" id="IPR036890">
    <property type="entry name" value="HATPase_C_sf"/>
</dbReference>
<dbReference type="InterPro" id="IPR004358">
    <property type="entry name" value="Sig_transdc_His_kin-like_C"/>
</dbReference>
<dbReference type="PRINTS" id="PR00344">
    <property type="entry name" value="BCTRLSENSOR"/>
</dbReference>
<dbReference type="InterPro" id="IPR003594">
    <property type="entry name" value="HATPase_dom"/>
</dbReference>
<keyword evidence="12" id="KW-0812">Transmembrane</keyword>
<comment type="catalytic activity">
    <reaction evidence="1">
        <text>ATP + protein L-histidine = ADP + protein N-phospho-L-histidine.</text>
        <dbReference type="EC" id="2.7.13.3"/>
    </reaction>
</comment>
<evidence type="ECO:0000256" key="4">
    <source>
        <dbReference type="ARBA" id="ARBA00022475"/>
    </source>
</evidence>
<keyword evidence="7" id="KW-0547">Nucleotide-binding</keyword>
<evidence type="ECO:0000256" key="8">
    <source>
        <dbReference type="ARBA" id="ARBA00022777"/>
    </source>
</evidence>
<dbReference type="InterPro" id="IPR005467">
    <property type="entry name" value="His_kinase_dom"/>
</dbReference>
<proteinExistence type="predicted"/>
<keyword evidence="16" id="KW-1185">Reference proteome</keyword>
<organism evidence="15 16">
    <name type="scientific">Paenibacillus enshidis</name>
    <dbReference type="NCBI Taxonomy" id="1458439"/>
    <lineage>
        <taxon>Bacteria</taxon>
        <taxon>Bacillati</taxon>
        <taxon>Bacillota</taxon>
        <taxon>Bacilli</taxon>
        <taxon>Bacillales</taxon>
        <taxon>Paenibacillaceae</taxon>
        <taxon>Paenibacillus</taxon>
    </lineage>
</organism>
<dbReference type="PROSITE" id="PS50109">
    <property type="entry name" value="HIS_KIN"/>
    <property type="match status" value="1"/>
</dbReference>
<dbReference type="PANTHER" id="PTHR34220">
    <property type="entry name" value="SENSOR HISTIDINE KINASE YPDA"/>
    <property type="match status" value="1"/>
</dbReference>
<keyword evidence="10" id="KW-0902">Two-component regulatory system</keyword>
<protein>
    <recommendedName>
        <fullName evidence="3">histidine kinase</fullName>
        <ecNumber evidence="3">2.7.13.3</ecNumber>
    </recommendedName>
</protein>
<evidence type="ECO:0000256" key="10">
    <source>
        <dbReference type="ARBA" id="ARBA00023012"/>
    </source>
</evidence>
<keyword evidence="5" id="KW-0597">Phosphoprotein</keyword>
<reference evidence="15 16" key="1">
    <citation type="submission" date="2024-09" db="EMBL/GenBank/DDBJ databases">
        <title>Paenibacillus zeirhizospherea sp. nov., isolated from surface of the maize (Zea mays) roots in a horticulture field, Hungary.</title>
        <authorList>
            <person name="Marton D."/>
            <person name="Farkas M."/>
            <person name="Bedics A."/>
            <person name="Toth E."/>
            <person name="Tancsics A."/>
            <person name="Boka K."/>
            <person name="Maroti G."/>
            <person name="Kriszt B."/>
            <person name="Cserhati M."/>
        </authorList>
    </citation>
    <scope>NUCLEOTIDE SEQUENCE [LARGE SCALE GENOMIC DNA]</scope>
    <source>
        <strain evidence="15 16">KCTC 33519</strain>
    </source>
</reference>
<dbReference type="Gene3D" id="3.30.565.10">
    <property type="entry name" value="Histidine kinase-like ATPase, C-terminal domain"/>
    <property type="match status" value="1"/>
</dbReference>
<evidence type="ECO:0000256" key="3">
    <source>
        <dbReference type="ARBA" id="ARBA00012438"/>
    </source>
</evidence>
<dbReference type="InterPro" id="IPR010559">
    <property type="entry name" value="Sig_transdc_His_kin_internal"/>
</dbReference>
<evidence type="ECO:0000256" key="6">
    <source>
        <dbReference type="ARBA" id="ARBA00022679"/>
    </source>
</evidence>
<gene>
    <name evidence="15" type="ORF">ACE41H_03310</name>
</gene>
<evidence type="ECO:0000259" key="14">
    <source>
        <dbReference type="PROSITE" id="PS50885"/>
    </source>
</evidence>
<dbReference type="SMART" id="SM00304">
    <property type="entry name" value="HAMP"/>
    <property type="match status" value="1"/>
</dbReference>
<feature type="domain" description="HAMP" evidence="14">
    <location>
        <begin position="317"/>
        <end position="371"/>
    </location>
</feature>
<evidence type="ECO:0000256" key="11">
    <source>
        <dbReference type="ARBA" id="ARBA00023136"/>
    </source>
</evidence>
<comment type="caution">
    <text evidence="15">The sequence shown here is derived from an EMBL/GenBank/DDBJ whole genome shotgun (WGS) entry which is preliminary data.</text>
</comment>
<dbReference type="Pfam" id="PF06580">
    <property type="entry name" value="His_kinase"/>
    <property type="match status" value="1"/>
</dbReference>
<evidence type="ECO:0000256" key="5">
    <source>
        <dbReference type="ARBA" id="ARBA00022553"/>
    </source>
</evidence>
<dbReference type="Gene3D" id="6.10.340.10">
    <property type="match status" value="1"/>
</dbReference>